<evidence type="ECO:0000256" key="1">
    <source>
        <dbReference type="SAM" id="Phobius"/>
    </source>
</evidence>
<dbReference type="Proteomes" id="UP000192738">
    <property type="component" value="Unassembled WGS sequence"/>
</dbReference>
<keyword evidence="1" id="KW-0812">Transmembrane</keyword>
<accession>A0A1W2DVN9</accession>
<keyword evidence="3" id="KW-1185">Reference proteome</keyword>
<reference evidence="2 3" key="1">
    <citation type="submission" date="2017-04" db="EMBL/GenBank/DDBJ databases">
        <authorList>
            <person name="Afonso C.L."/>
            <person name="Miller P.J."/>
            <person name="Scott M.A."/>
            <person name="Spackman E."/>
            <person name="Goraichik I."/>
            <person name="Dimitrov K.M."/>
            <person name="Suarez D.L."/>
            <person name="Swayne D.E."/>
        </authorList>
    </citation>
    <scope>NUCLEOTIDE SEQUENCE [LARGE SCALE GENOMIC DNA]</scope>
    <source>
        <strain evidence="2 3">DSM 5090</strain>
    </source>
</reference>
<dbReference type="InterPro" id="IPR008407">
    <property type="entry name" value="Brnchd-chn_aa_trnsp_AzlD"/>
</dbReference>
<name>A0A1W2DVN9_9FIRM</name>
<dbReference type="AlphaFoldDB" id="A0A1W2DVN9"/>
<dbReference type="RefSeq" id="WP_084577340.1">
    <property type="nucleotide sequence ID" value="NZ_CP155572.1"/>
</dbReference>
<dbReference type="STRING" id="112901.SAMN04488500_11878"/>
<evidence type="ECO:0000313" key="3">
    <source>
        <dbReference type="Proteomes" id="UP000192738"/>
    </source>
</evidence>
<feature type="transmembrane region" description="Helical" evidence="1">
    <location>
        <begin position="39"/>
        <end position="59"/>
    </location>
</feature>
<dbReference type="Pfam" id="PF05437">
    <property type="entry name" value="AzlD"/>
    <property type="match status" value="1"/>
</dbReference>
<feature type="transmembrane region" description="Helical" evidence="1">
    <location>
        <begin position="71"/>
        <end position="102"/>
    </location>
</feature>
<dbReference type="OrthoDB" id="7870017at2"/>
<keyword evidence="1" id="KW-1133">Transmembrane helix</keyword>
<dbReference type="EMBL" id="FWXI01000018">
    <property type="protein sequence ID" value="SMD01182.1"/>
    <property type="molecule type" value="Genomic_DNA"/>
</dbReference>
<evidence type="ECO:0000313" key="2">
    <source>
        <dbReference type="EMBL" id="SMD01182.1"/>
    </source>
</evidence>
<organism evidence="2 3">
    <name type="scientific">Sporomusa malonica</name>
    <dbReference type="NCBI Taxonomy" id="112901"/>
    <lineage>
        <taxon>Bacteria</taxon>
        <taxon>Bacillati</taxon>
        <taxon>Bacillota</taxon>
        <taxon>Negativicutes</taxon>
        <taxon>Selenomonadales</taxon>
        <taxon>Sporomusaceae</taxon>
        <taxon>Sporomusa</taxon>
    </lineage>
</organism>
<sequence length="107" mass="11731">MRSEIMLIIVGMAAVTFITRFGALALLKKTGLPTWFERWLKHVPIAILTALIMPSLLLPQGQIDLSLNNHYLLAGVLAAIVAYTCRNAILTMGLGLTAMLSLRWLGI</sequence>
<proteinExistence type="predicted"/>
<protein>
    <submittedName>
        <fullName evidence="2">Branched-chain amino acid transport protein</fullName>
    </submittedName>
</protein>
<keyword evidence="1" id="KW-0472">Membrane</keyword>
<feature type="transmembrane region" description="Helical" evidence="1">
    <location>
        <begin position="6"/>
        <end position="27"/>
    </location>
</feature>
<gene>
    <name evidence="2" type="ORF">SAMN04488500_11878</name>
</gene>